<evidence type="ECO:0000313" key="9">
    <source>
        <dbReference type="EMBL" id="SVA46975.1"/>
    </source>
</evidence>
<feature type="non-terminal residue" evidence="9">
    <location>
        <position position="289"/>
    </location>
</feature>
<dbReference type="FunFam" id="3.40.640.10:FF:000084">
    <property type="entry name" value="IscS-like cysteine desulfurase"/>
    <property type="match status" value="1"/>
</dbReference>
<accession>A0A381W354</accession>
<evidence type="ECO:0000259" key="8">
    <source>
        <dbReference type="Pfam" id="PF00266"/>
    </source>
</evidence>
<dbReference type="InterPro" id="IPR015422">
    <property type="entry name" value="PyrdxlP-dep_Trfase_small"/>
</dbReference>
<dbReference type="InterPro" id="IPR015424">
    <property type="entry name" value="PyrdxlP-dep_Trfase"/>
</dbReference>
<keyword evidence="5" id="KW-0663">Pyridoxal phosphate</keyword>
<evidence type="ECO:0000256" key="4">
    <source>
        <dbReference type="ARBA" id="ARBA00022723"/>
    </source>
</evidence>
<keyword evidence="4" id="KW-0479">Metal-binding</keyword>
<dbReference type="GO" id="GO:0046872">
    <property type="term" value="F:metal ion binding"/>
    <property type="evidence" value="ECO:0007669"/>
    <property type="project" value="UniProtKB-KW"/>
</dbReference>
<evidence type="ECO:0000256" key="1">
    <source>
        <dbReference type="ARBA" id="ARBA00001933"/>
    </source>
</evidence>
<keyword evidence="6" id="KW-0408">Iron</keyword>
<organism evidence="9">
    <name type="scientific">marine metagenome</name>
    <dbReference type="NCBI Taxonomy" id="408172"/>
    <lineage>
        <taxon>unclassified sequences</taxon>
        <taxon>metagenomes</taxon>
        <taxon>ecological metagenomes</taxon>
    </lineage>
</organism>
<reference evidence="9" key="1">
    <citation type="submission" date="2018-05" db="EMBL/GenBank/DDBJ databases">
        <authorList>
            <person name="Lanie J.A."/>
            <person name="Ng W.-L."/>
            <person name="Kazmierczak K.M."/>
            <person name="Andrzejewski T.M."/>
            <person name="Davidsen T.M."/>
            <person name="Wayne K.J."/>
            <person name="Tettelin H."/>
            <person name="Glass J.I."/>
            <person name="Rusch D."/>
            <person name="Podicherti R."/>
            <person name="Tsui H.-C.T."/>
            <person name="Winkler M.E."/>
        </authorList>
    </citation>
    <scope>NUCLEOTIDE SEQUENCE</scope>
</reference>
<name>A0A381W354_9ZZZZ</name>
<evidence type="ECO:0000256" key="3">
    <source>
        <dbReference type="ARBA" id="ARBA00012239"/>
    </source>
</evidence>
<gene>
    <name evidence="9" type="ORF">METZ01_LOCUS99829</name>
</gene>
<dbReference type="EC" id="2.8.1.7" evidence="3"/>
<dbReference type="PANTHER" id="PTHR11601">
    <property type="entry name" value="CYSTEINE DESULFURYLASE FAMILY MEMBER"/>
    <property type="match status" value="1"/>
</dbReference>
<evidence type="ECO:0000256" key="5">
    <source>
        <dbReference type="ARBA" id="ARBA00022898"/>
    </source>
</evidence>
<dbReference type="Pfam" id="PF00266">
    <property type="entry name" value="Aminotran_5"/>
    <property type="match status" value="1"/>
</dbReference>
<keyword evidence="7" id="KW-0411">Iron-sulfur</keyword>
<dbReference type="SUPFAM" id="SSF53383">
    <property type="entry name" value="PLP-dependent transferases"/>
    <property type="match status" value="1"/>
</dbReference>
<dbReference type="GO" id="GO:0051536">
    <property type="term" value="F:iron-sulfur cluster binding"/>
    <property type="evidence" value="ECO:0007669"/>
    <property type="project" value="UniProtKB-KW"/>
</dbReference>
<proteinExistence type="inferred from homology"/>
<dbReference type="InterPro" id="IPR000192">
    <property type="entry name" value="Aminotrans_V_dom"/>
</dbReference>
<dbReference type="PANTHER" id="PTHR11601:SF34">
    <property type="entry name" value="CYSTEINE DESULFURASE"/>
    <property type="match status" value="1"/>
</dbReference>
<evidence type="ECO:0000256" key="7">
    <source>
        <dbReference type="ARBA" id="ARBA00023014"/>
    </source>
</evidence>
<dbReference type="InterPro" id="IPR020578">
    <property type="entry name" value="Aminotrans_V_PyrdxlP_BS"/>
</dbReference>
<comment type="cofactor">
    <cofactor evidence="1">
        <name>pyridoxal 5'-phosphate</name>
        <dbReference type="ChEBI" id="CHEBI:597326"/>
    </cofactor>
</comment>
<evidence type="ECO:0000256" key="2">
    <source>
        <dbReference type="ARBA" id="ARBA00006490"/>
    </source>
</evidence>
<dbReference type="GO" id="GO:0031071">
    <property type="term" value="F:cysteine desulfurase activity"/>
    <property type="evidence" value="ECO:0007669"/>
    <property type="project" value="UniProtKB-EC"/>
</dbReference>
<dbReference type="EMBL" id="UINC01010569">
    <property type="protein sequence ID" value="SVA46975.1"/>
    <property type="molecule type" value="Genomic_DNA"/>
</dbReference>
<dbReference type="PROSITE" id="PS00595">
    <property type="entry name" value="AA_TRANSFER_CLASS_5"/>
    <property type="match status" value="1"/>
</dbReference>
<comment type="similarity">
    <text evidence="2">Belongs to the class-V pyridoxal-phosphate-dependent aminotransferase family. NifS/IscS subfamily.</text>
</comment>
<evidence type="ECO:0000256" key="6">
    <source>
        <dbReference type="ARBA" id="ARBA00023004"/>
    </source>
</evidence>
<dbReference type="InterPro" id="IPR015421">
    <property type="entry name" value="PyrdxlP-dep_Trfase_major"/>
</dbReference>
<protein>
    <recommendedName>
        <fullName evidence="3">cysteine desulfurase</fullName>
        <ecNumber evidence="3">2.8.1.7</ecNumber>
    </recommendedName>
</protein>
<dbReference type="Gene3D" id="3.90.1150.10">
    <property type="entry name" value="Aspartate Aminotransferase, domain 1"/>
    <property type="match status" value="1"/>
</dbReference>
<dbReference type="AlphaFoldDB" id="A0A381W354"/>
<dbReference type="Gene3D" id="3.40.640.10">
    <property type="entry name" value="Type I PLP-dependent aspartate aminotransferase-like (Major domain)"/>
    <property type="match status" value="1"/>
</dbReference>
<sequence>MSIKRIYCDISATTPLDPRIGEFLIDLNEHIYGNPSSIHREGQAAKAVVEKSRRQLANALNSNPEEIIFTSSGSESNNMVLKGVLNPGDHFITSSYEHPAILKVLPFLESKNISTTIVNPDKNGLIHPSDIEENINANTRLISIMWVNNELGTINPISEIGSIARNRNILFHSDAVQALGKIYINVDETPVDFLSMSAHKLYGPKGIGALYKRGGSKLEPLIHGGGQESNLRASTENIGGIGGFGMAAELSTSKLEENTDHILRLESYFLNLLNEQNISYTINGTKRIP</sequence>
<feature type="domain" description="Aminotransferase class V" evidence="8">
    <location>
        <begin position="6"/>
        <end position="277"/>
    </location>
</feature>